<dbReference type="AlphaFoldDB" id="A0A6J4M8X6"/>
<organism evidence="2">
    <name type="scientific">uncultured Gemmatimonadaceae bacterium</name>
    <dbReference type="NCBI Taxonomy" id="246130"/>
    <lineage>
        <taxon>Bacteria</taxon>
        <taxon>Pseudomonadati</taxon>
        <taxon>Gemmatimonadota</taxon>
        <taxon>Gemmatimonadia</taxon>
        <taxon>Gemmatimonadales</taxon>
        <taxon>Gemmatimonadaceae</taxon>
        <taxon>environmental samples</taxon>
    </lineage>
</organism>
<dbReference type="InterPro" id="IPR034660">
    <property type="entry name" value="DinB/YfiT-like"/>
</dbReference>
<dbReference type="InterPro" id="IPR024775">
    <property type="entry name" value="DinB-like"/>
</dbReference>
<evidence type="ECO:0000313" key="2">
    <source>
        <dbReference type="EMBL" id="CAA9351479.1"/>
    </source>
</evidence>
<protein>
    <recommendedName>
        <fullName evidence="1">DinB-like domain-containing protein</fullName>
    </recommendedName>
</protein>
<evidence type="ECO:0000259" key="1">
    <source>
        <dbReference type="Pfam" id="PF12867"/>
    </source>
</evidence>
<sequence>MRTPADVIAQLARGPDALRALVADVPPADLTRRPRPGKWSAHEHACHLALVEPLWAARLERILAEDVPTIVSYEPDADEPPDRLLAMDLGAALDTYERGRQALLERLAALGPPDWARGAVNTAHARYSLFLMCRHAALHDMLHAYRIEESALGTHWPDERAMP</sequence>
<dbReference type="Gene3D" id="1.20.120.450">
    <property type="entry name" value="dinb family like domain"/>
    <property type="match status" value="1"/>
</dbReference>
<accession>A0A6J4M8X6</accession>
<dbReference type="Pfam" id="PF12867">
    <property type="entry name" value="DinB_2"/>
    <property type="match status" value="1"/>
</dbReference>
<dbReference type="SUPFAM" id="SSF109854">
    <property type="entry name" value="DinB/YfiT-like putative metalloenzymes"/>
    <property type="match status" value="1"/>
</dbReference>
<reference evidence="2" key="1">
    <citation type="submission" date="2020-02" db="EMBL/GenBank/DDBJ databases">
        <authorList>
            <person name="Meier V. D."/>
        </authorList>
    </citation>
    <scope>NUCLEOTIDE SEQUENCE</scope>
    <source>
        <strain evidence="2">AVDCRST_MAG11</strain>
    </source>
</reference>
<name>A0A6J4M8X6_9BACT</name>
<feature type="domain" description="DinB-like" evidence="1">
    <location>
        <begin position="10"/>
        <end position="144"/>
    </location>
</feature>
<gene>
    <name evidence="2" type="ORF">AVDCRST_MAG11-3533</name>
</gene>
<proteinExistence type="predicted"/>
<dbReference type="EMBL" id="CADCTU010000763">
    <property type="protein sequence ID" value="CAA9351479.1"/>
    <property type="molecule type" value="Genomic_DNA"/>
</dbReference>